<dbReference type="OrthoDB" id="9815641at2"/>
<reference evidence="13 14" key="1">
    <citation type="journal article" date="2012" name="Stand. Genomic Sci.">
        <title>Complete genome sequencing and analysis of Saprospira grandis str. Lewin, a predatory marine bacterium.</title>
        <authorList>
            <person name="Saw J.H."/>
            <person name="Yuryev A."/>
            <person name="Kanbe M."/>
            <person name="Hou S."/>
            <person name="Young A.G."/>
            <person name="Aizawa S."/>
            <person name="Alam M."/>
        </authorList>
    </citation>
    <scope>NUCLEOTIDE SEQUENCE [LARGE SCALE GENOMIC DNA]</scope>
    <source>
        <strain evidence="13 14">Lewin</strain>
    </source>
</reference>
<dbReference type="InterPro" id="IPR006700">
    <property type="entry name" value="RsmE"/>
</dbReference>
<comment type="catalytic activity">
    <reaction evidence="9 10">
        <text>uridine(1498) in 16S rRNA + S-adenosyl-L-methionine = N(3)-methyluridine(1498) in 16S rRNA + S-adenosyl-L-homocysteine + H(+)</text>
        <dbReference type="Rhea" id="RHEA:42920"/>
        <dbReference type="Rhea" id="RHEA-COMP:10283"/>
        <dbReference type="Rhea" id="RHEA-COMP:10284"/>
        <dbReference type="ChEBI" id="CHEBI:15378"/>
        <dbReference type="ChEBI" id="CHEBI:57856"/>
        <dbReference type="ChEBI" id="CHEBI:59789"/>
        <dbReference type="ChEBI" id="CHEBI:65315"/>
        <dbReference type="ChEBI" id="CHEBI:74502"/>
        <dbReference type="EC" id="2.1.1.193"/>
    </reaction>
</comment>
<evidence type="ECO:0000256" key="3">
    <source>
        <dbReference type="ARBA" id="ARBA00022490"/>
    </source>
</evidence>
<dbReference type="STRING" id="984262.SGRA_4142"/>
<comment type="subcellular location">
    <subcellularLocation>
        <location evidence="1 10">Cytoplasm</location>
    </subcellularLocation>
</comment>
<keyword evidence="14" id="KW-1185">Reference proteome</keyword>
<proteinExistence type="inferred from homology"/>
<evidence type="ECO:0000256" key="7">
    <source>
        <dbReference type="ARBA" id="ARBA00022691"/>
    </source>
</evidence>
<dbReference type="InterPro" id="IPR029028">
    <property type="entry name" value="Alpha/beta_knot_MTases"/>
</dbReference>
<dbReference type="CDD" id="cd18084">
    <property type="entry name" value="RsmE-like"/>
    <property type="match status" value="1"/>
</dbReference>
<keyword evidence="4 10" id="KW-0698">rRNA processing</keyword>
<keyword evidence="6 10" id="KW-0808">Transferase</keyword>
<dbReference type="InterPro" id="IPR046887">
    <property type="entry name" value="RsmE_PUA-like"/>
</dbReference>
<dbReference type="NCBIfam" id="TIGR00046">
    <property type="entry name" value="RsmE family RNA methyltransferase"/>
    <property type="match status" value="1"/>
</dbReference>
<dbReference type="GO" id="GO:0005737">
    <property type="term" value="C:cytoplasm"/>
    <property type="evidence" value="ECO:0007669"/>
    <property type="project" value="UniProtKB-SubCell"/>
</dbReference>
<dbReference type="KEGG" id="sgn:SGRA_4142"/>
<accession>H6L8Q1</accession>
<name>H6L8Q1_SAPGL</name>
<evidence type="ECO:0000259" key="12">
    <source>
        <dbReference type="Pfam" id="PF20260"/>
    </source>
</evidence>
<dbReference type="SUPFAM" id="SSF75217">
    <property type="entry name" value="alpha/beta knot"/>
    <property type="match status" value="1"/>
</dbReference>
<keyword evidence="5 10" id="KW-0489">Methyltransferase</keyword>
<dbReference type="GO" id="GO:0070475">
    <property type="term" value="P:rRNA base methylation"/>
    <property type="evidence" value="ECO:0007669"/>
    <property type="project" value="TreeGrafter"/>
</dbReference>
<dbReference type="PANTHER" id="PTHR30027">
    <property type="entry name" value="RIBOSOMAL RNA SMALL SUBUNIT METHYLTRANSFERASE E"/>
    <property type="match status" value="1"/>
</dbReference>
<comment type="function">
    <text evidence="8 10">Specifically methylates the N3 position of the uracil ring of uridine 1498 (m3U1498) in 16S rRNA. Acts on the fully assembled 30S ribosomal subunit.</text>
</comment>
<feature type="domain" description="Ribosomal RNA small subunit methyltransferase E methyltransferase" evidence="11">
    <location>
        <begin position="73"/>
        <end position="232"/>
    </location>
</feature>
<evidence type="ECO:0000256" key="4">
    <source>
        <dbReference type="ARBA" id="ARBA00022552"/>
    </source>
</evidence>
<comment type="similarity">
    <text evidence="2 10">Belongs to the RNA methyltransferase RsmE family.</text>
</comment>
<keyword evidence="3 10" id="KW-0963">Cytoplasm</keyword>
<dbReference type="Proteomes" id="UP000007519">
    <property type="component" value="Chromosome"/>
</dbReference>
<dbReference type="InterPro" id="IPR046886">
    <property type="entry name" value="RsmE_MTase_dom"/>
</dbReference>
<evidence type="ECO:0000256" key="9">
    <source>
        <dbReference type="ARBA" id="ARBA00047944"/>
    </source>
</evidence>
<dbReference type="Pfam" id="PF20260">
    <property type="entry name" value="PUA_4"/>
    <property type="match status" value="1"/>
</dbReference>
<dbReference type="PIRSF" id="PIRSF015601">
    <property type="entry name" value="MTase_slr0722"/>
    <property type="match status" value="1"/>
</dbReference>
<dbReference type="Gene3D" id="3.40.1280.10">
    <property type="match status" value="1"/>
</dbReference>
<dbReference type="RefSeq" id="WP_015694435.1">
    <property type="nucleotide sequence ID" value="NC_016940.1"/>
</dbReference>
<evidence type="ECO:0000256" key="10">
    <source>
        <dbReference type="PIRNR" id="PIRNR015601"/>
    </source>
</evidence>
<evidence type="ECO:0000313" key="13">
    <source>
        <dbReference type="EMBL" id="AFC26857.1"/>
    </source>
</evidence>
<evidence type="ECO:0000256" key="5">
    <source>
        <dbReference type="ARBA" id="ARBA00022603"/>
    </source>
</evidence>
<dbReference type="SUPFAM" id="SSF88697">
    <property type="entry name" value="PUA domain-like"/>
    <property type="match status" value="1"/>
</dbReference>
<evidence type="ECO:0000256" key="8">
    <source>
        <dbReference type="ARBA" id="ARBA00025699"/>
    </source>
</evidence>
<dbReference type="HOGENOM" id="CLU_067442_4_1_10"/>
<evidence type="ECO:0000256" key="6">
    <source>
        <dbReference type="ARBA" id="ARBA00022679"/>
    </source>
</evidence>
<evidence type="ECO:0000256" key="1">
    <source>
        <dbReference type="ARBA" id="ARBA00004496"/>
    </source>
</evidence>
<dbReference type="GO" id="GO:0070042">
    <property type="term" value="F:rRNA (uridine-N3-)-methyltransferase activity"/>
    <property type="evidence" value="ECO:0007669"/>
    <property type="project" value="TreeGrafter"/>
</dbReference>
<dbReference type="EMBL" id="CP002831">
    <property type="protein sequence ID" value="AFC26857.1"/>
    <property type="molecule type" value="Genomic_DNA"/>
</dbReference>
<evidence type="ECO:0000259" key="11">
    <source>
        <dbReference type="Pfam" id="PF04452"/>
    </source>
</evidence>
<keyword evidence="7 10" id="KW-0949">S-adenosyl-L-methionine</keyword>
<sequence length="238" mass="27250">MQLFYCPNIQGQQAILEEDEFRHACKTLRKKEGDQLHLFDGRGHYYLAQIAKTSKREARLDILDQEERPLPWSFSLHLALAPTKNMDRMEWLVEKAVEVGVNKISLFLSQQSERKKVRLDRLQRIALSAAKQSHKWVLPEWGELQKLTDFLPQQTAPHRFIAHCHSSDLPLLKAACPKTIGPKEEILILLGPEGDFSWPEVEMAEAAGFRSVSLGHSRLRTETAALYACQGIQWELGQ</sequence>
<protein>
    <recommendedName>
        <fullName evidence="10">Ribosomal RNA small subunit methyltransferase E</fullName>
        <ecNumber evidence="10">2.1.1.193</ecNumber>
    </recommendedName>
</protein>
<feature type="domain" description="Ribosomal RNA small subunit methyltransferase E PUA-like" evidence="12">
    <location>
        <begin position="16"/>
        <end position="62"/>
    </location>
</feature>
<dbReference type="InterPro" id="IPR029026">
    <property type="entry name" value="tRNA_m1G_MTases_N"/>
</dbReference>
<gene>
    <name evidence="13" type="primary">rsmE</name>
    <name evidence="13" type="ordered locus">SGRA_4142</name>
</gene>
<dbReference type="EC" id="2.1.1.193" evidence="10"/>
<dbReference type="Gene3D" id="2.40.240.20">
    <property type="entry name" value="Hypothetical PUA domain-like, domain 1"/>
    <property type="match status" value="1"/>
</dbReference>
<dbReference type="eggNOG" id="COG1385">
    <property type="taxonomic scope" value="Bacteria"/>
</dbReference>
<evidence type="ECO:0000256" key="2">
    <source>
        <dbReference type="ARBA" id="ARBA00005528"/>
    </source>
</evidence>
<dbReference type="Pfam" id="PF04452">
    <property type="entry name" value="Methyltrans_RNA"/>
    <property type="match status" value="1"/>
</dbReference>
<organism evidence="13 14">
    <name type="scientific">Saprospira grandis (strain Lewin)</name>
    <dbReference type="NCBI Taxonomy" id="984262"/>
    <lineage>
        <taxon>Bacteria</taxon>
        <taxon>Pseudomonadati</taxon>
        <taxon>Bacteroidota</taxon>
        <taxon>Saprospiria</taxon>
        <taxon>Saprospirales</taxon>
        <taxon>Saprospiraceae</taxon>
        <taxon>Saprospira</taxon>
    </lineage>
</organism>
<dbReference type="PANTHER" id="PTHR30027:SF3">
    <property type="entry name" value="16S RRNA (URACIL(1498)-N(3))-METHYLTRANSFERASE"/>
    <property type="match status" value="1"/>
</dbReference>
<dbReference type="InterPro" id="IPR015947">
    <property type="entry name" value="PUA-like_sf"/>
</dbReference>
<evidence type="ECO:0000313" key="14">
    <source>
        <dbReference type="Proteomes" id="UP000007519"/>
    </source>
</evidence>
<dbReference type="AlphaFoldDB" id="H6L8Q1"/>